<keyword evidence="2" id="KW-1185">Reference proteome</keyword>
<reference evidence="1 2" key="1">
    <citation type="submission" date="2016-10" db="EMBL/GenBank/DDBJ databases">
        <authorList>
            <person name="de Groot N.N."/>
        </authorList>
    </citation>
    <scope>NUCLEOTIDE SEQUENCE [LARGE SCALE GENOMIC DNA]</scope>
    <source>
        <strain evidence="1 2">DSM 19012</strain>
    </source>
</reference>
<dbReference type="AlphaFoldDB" id="A0A1I1ZUM9"/>
<evidence type="ECO:0000313" key="2">
    <source>
        <dbReference type="Proteomes" id="UP000181976"/>
    </source>
</evidence>
<name>A0A1I1ZUM9_9BACT</name>
<proteinExistence type="predicted"/>
<evidence type="ECO:0000313" key="1">
    <source>
        <dbReference type="EMBL" id="SFE35401.1"/>
    </source>
</evidence>
<dbReference type="InParanoid" id="A0A1I1ZUM9"/>
<gene>
    <name evidence="1" type="ORF">SAMN05444380_11020</name>
</gene>
<dbReference type="OrthoDB" id="678645at2"/>
<accession>A0A1I1ZUM9</accession>
<dbReference type="eggNOG" id="ENOG5032VMZ">
    <property type="taxonomic scope" value="Bacteria"/>
</dbReference>
<sequence>MEQDTTLRYRIKLGFEEIKFPPFEDILVIGKKSPQGKIGMSKLFDILVPNEFATIEVEDPNIEAVYINRNILKKIEAEKVIEILKDKVFPYISPSEILRVEFKLKIDYEIIDLEI</sequence>
<dbReference type="Proteomes" id="UP000181976">
    <property type="component" value="Unassembled WGS sequence"/>
</dbReference>
<protein>
    <submittedName>
        <fullName evidence="1">Uncharacterized protein</fullName>
    </submittedName>
</protein>
<organism evidence="1 2">
    <name type="scientific">Thermophagus xiamenensis</name>
    <dbReference type="NCBI Taxonomy" id="385682"/>
    <lineage>
        <taxon>Bacteria</taxon>
        <taxon>Pseudomonadati</taxon>
        <taxon>Bacteroidota</taxon>
        <taxon>Bacteroidia</taxon>
        <taxon>Marinilabiliales</taxon>
        <taxon>Marinilabiliaceae</taxon>
        <taxon>Thermophagus</taxon>
    </lineage>
</organism>
<dbReference type="RefSeq" id="WP_010527151.1">
    <property type="nucleotide sequence ID" value="NZ_AFSL01000035.1"/>
</dbReference>
<dbReference type="EMBL" id="FONA01000010">
    <property type="protein sequence ID" value="SFE35401.1"/>
    <property type="molecule type" value="Genomic_DNA"/>
</dbReference>
<dbReference type="STRING" id="385682.SAMN05444380_11020"/>